<keyword evidence="4" id="KW-1185">Reference proteome</keyword>
<accession>A0AAD9G2C1</accession>
<feature type="compositionally biased region" description="Acidic residues" evidence="2">
    <location>
        <begin position="319"/>
        <end position="330"/>
    </location>
</feature>
<feature type="region of interest" description="Disordered" evidence="2">
    <location>
        <begin position="16"/>
        <end position="36"/>
    </location>
</feature>
<dbReference type="Proteomes" id="UP001259832">
    <property type="component" value="Unassembled WGS sequence"/>
</dbReference>
<feature type="region of interest" description="Disordered" evidence="2">
    <location>
        <begin position="296"/>
        <end position="330"/>
    </location>
</feature>
<sequence length="675" mass="78207">MNRLFSKICQSQKNYSAYMSERQERRRTGPKRRRPSYLVRQDEVKRLQTQLQVLQKQLTKLQARPRSVKAQILDVVNANNSLRDVIHGQQLAVAGARSMLAGMQERQTGSPLCRHIHLPHEWWERRQVLLGLKSDMITRGCQYVVARSQHLDLLKPQLMDHRYEDVEGNFCCERFEFFHFTGVQSIKEVFDAIKYFMLNMEITISEALGHTTVREDYDTVDDGTSIWNYRLLSTDSNDITSEVNKVVLAEYFDQAEQMGGRPCAVVVTDCVDVDDLYPYNPQERVRRDISATTVLTEMRRKKQQSVSSTDEQQTSYSGGEEDGISEGDQEEEELVVVMQRAAFMKMHKPKLRSRGPYQKRTPTYIVRKEEARALAEEVEELQKQLLTLQETRNKTDIKFTMGANQTLREFLFQQQLALASTSAMLFNHISSQTENPIKMYIHLPKQWTARRETLVNLKEAKFQQCRDYLDARCRNLDMTKDHLSENQYEDADDNFLYQRFDVTRFRGKSLKQVYDALIFFMCNMEISISETLGDITVRDDYDAIDNDAYISNHRLVSKHDGVSTEANAATFAQCFTEFGGFSCAILASNNIDKDDLHPYNSSEFVRRDVSAAVMLSEEKSEEGEQVVVVVRRAVFMKVYSPSFDVPENTLTVMHERIGQWSKVMLQSIREMIETT</sequence>
<name>A0AAD9G2C1_9STRA</name>
<feature type="compositionally biased region" description="Polar residues" evidence="2">
    <location>
        <begin position="304"/>
        <end position="316"/>
    </location>
</feature>
<evidence type="ECO:0000256" key="2">
    <source>
        <dbReference type="SAM" id="MobiDB-lite"/>
    </source>
</evidence>
<protein>
    <submittedName>
        <fullName evidence="3">Uncharacterized protein</fullName>
    </submittedName>
</protein>
<evidence type="ECO:0000256" key="1">
    <source>
        <dbReference type="SAM" id="Coils"/>
    </source>
</evidence>
<reference evidence="3" key="1">
    <citation type="submission" date="2023-08" db="EMBL/GenBank/DDBJ databases">
        <title>Reference Genome Resource for the Citrus Pathogen Phytophthora citrophthora.</title>
        <authorList>
            <person name="Moller H."/>
            <person name="Coetzee B."/>
            <person name="Rose L.J."/>
            <person name="Van Niekerk J.M."/>
        </authorList>
    </citation>
    <scope>NUCLEOTIDE SEQUENCE</scope>
    <source>
        <strain evidence="3">STE-U-9442</strain>
    </source>
</reference>
<dbReference type="AlphaFoldDB" id="A0AAD9G2C1"/>
<comment type="caution">
    <text evidence="3">The sequence shown here is derived from an EMBL/GenBank/DDBJ whole genome shotgun (WGS) entry which is preliminary data.</text>
</comment>
<keyword evidence="1" id="KW-0175">Coiled coil</keyword>
<dbReference type="EMBL" id="JASMQC010000037">
    <property type="protein sequence ID" value="KAK1930841.1"/>
    <property type="molecule type" value="Genomic_DNA"/>
</dbReference>
<evidence type="ECO:0000313" key="4">
    <source>
        <dbReference type="Proteomes" id="UP001259832"/>
    </source>
</evidence>
<organism evidence="3 4">
    <name type="scientific">Phytophthora citrophthora</name>
    <dbReference type="NCBI Taxonomy" id="4793"/>
    <lineage>
        <taxon>Eukaryota</taxon>
        <taxon>Sar</taxon>
        <taxon>Stramenopiles</taxon>
        <taxon>Oomycota</taxon>
        <taxon>Peronosporomycetes</taxon>
        <taxon>Peronosporales</taxon>
        <taxon>Peronosporaceae</taxon>
        <taxon>Phytophthora</taxon>
    </lineage>
</organism>
<evidence type="ECO:0000313" key="3">
    <source>
        <dbReference type="EMBL" id="KAK1930841.1"/>
    </source>
</evidence>
<gene>
    <name evidence="3" type="ORF">P3T76_013798</name>
</gene>
<feature type="coiled-coil region" evidence="1">
    <location>
        <begin position="364"/>
        <end position="398"/>
    </location>
</feature>
<proteinExistence type="predicted"/>